<dbReference type="EMBL" id="UINC01177121">
    <property type="protein sequence ID" value="SVD84581.1"/>
    <property type="molecule type" value="Genomic_DNA"/>
</dbReference>
<evidence type="ECO:0000256" key="4">
    <source>
        <dbReference type="ARBA" id="ARBA00022917"/>
    </source>
</evidence>
<evidence type="ECO:0000313" key="7">
    <source>
        <dbReference type="EMBL" id="SVD84581.1"/>
    </source>
</evidence>
<organism evidence="7">
    <name type="scientific">marine metagenome</name>
    <dbReference type="NCBI Taxonomy" id="408172"/>
    <lineage>
        <taxon>unclassified sequences</taxon>
        <taxon>metagenomes</taxon>
        <taxon>ecological metagenomes</taxon>
    </lineage>
</organism>
<name>A0A382YNI8_9ZZZZ</name>
<dbReference type="Gene3D" id="3.30.1360.40">
    <property type="match status" value="1"/>
</dbReference>
<evidence type="ECO:0000256" key="2">
    <source>
        <dbReference type="ARBA" id="ARBA00005912"/>
    </source>
</evidence>
<evidence type="ECO:0000256" key="1">
    <source>
        <dbReference type="ARBA" id="ARBA00004496"/>
    </source>
</evidence>
<dbReference type="FunFam" id="3.30.1360.40:FF:000001">
    <property type="entry name" value="Ribosome-recycling factor"/>
    <property type="match status" value="1"/>
</dbReference>
<dbReference type="HAMAP" id="MF_00040">
    <property type="entry name" value="RRF"/>
    <property type="match status" value="1"/>
</dbReference>
<dbReference type="FunFam" id="1.10.132.20:FF:000001">
    <property type="entry name" value="Ribosome-recycling factor"/>
    <property type="match status" value="1"/>
</dbReference>
<dbReference type="CDD" id="cd00520">
    <property type="entry name" value="RRF"/>
    <property type="match status" value="1"/>
</dbReference>
<comment type="subcellular location">
    <subcellularLocation>
        <location evidence="1">Cytoplasm</location>
    </subcellularLocation>
</comment>
<dbReference type="Gene3D" id="1.10.132.20">
    <property type="entry name" value="Ribosome-recycling factor"/>
    <property type="match status" value="1"/>
</dbReference>
<dbReference type="Pfam" id="PF01765">
    <property type="entry name" value="RRF"/>
    <property type="match status" value="1"/>
</dbReference>
<accession>A0A382YNI8</accession>
<dbReference type="InterPro" id="IPR002661">
    <property type="entry name" value="Ribosome_recyc_fac"/>
</dbReference>
<dbReference type="GO" id="GO:0043023">
    <property type="term" value="F:ribosomal large subunit binding"/>
    <property type="evidence" value="ECO:0007669"/>
    <property type="project" value="TreeGrafter"/>
</dbReference>
<comment type="similarity">
    <text evidence="2">Belongs to the RRF family.</text>
</comment>
<dbReference type="InterPro" id="IPR023584">
    <property type="entry name" value="Ribosome_recyc_fac_dom"/>
</dbReference>
<dbReference type="PANTHER" id="PTHR20982:SF3">
    <property type="entry name" value="MITOCHONDRIAL RIBOSOME RECYCLING FACTOR PSEUDO 1"/>
    <property type="match status" value="1"/>
</dbReference>
<evidence type="ECO:0000259" key="6">
    <source>
        <dbReference type="Pfam" id="PF01765"/>
    </source>
</evidence>
<feature type="region of interest" description="Disordered" evidence="5">
    <location>
        <begin position="137"/>
        <end position="160"/>
    </location>
</feature>
<reference evidence="7" key="1">
    <citation type="submission" date="2018-05" db="EMBL/GenBank/DDBJ databases">
        <authorList>
            <person name="Lanie J.A."/>
            <person name="Ng W.-L."/>
            <person name="Kazmierczak K.M."/>
            <person name="Andrzejewski T.M."/>
            <person name="Davidsen T.M."/>
            <person name="Wayne K.J."/>
            <person name="Tettelin H."/>
            <person name="Glass J.I."/>
            <person name="Rusch D."/>
            <person name="Podicherti R."/>
            <person name="Tsui H.-C.T."/>
            <person name="Winkler M.E."/>
        </authorList>
    </citation>
    <scope>NUCLEOTIDE SEQUENCE</scope>
</reference>
<sequence length="186" mass="20986">MIDEILKEIEQHMTTALQALQRDLAGIRTGRATTTLLDGIRVKYYGTPTPLNQLSTVSAPEPRLLMVKPYENTIIGDIEKAIRADATLGLNPSNDGEVIRLPIPELTEERRIDLVRVARHRAEEGRVAVRHARREGLDLSDEAQKEGEVSEDESRSAHERIQTLTDDFVKRIDEIIKNKEAEIMVV</sequence>
<dbReference type="SUPFAM" id="SSF55194">
    <property type="entry name" value="Ribosome recycling factor, RRF"/>
    <property type="match status" value="1"/>
</dbReference>
<gene>
    <name evidence="7" type="ORF">METZ01_LOCUS437435</name>
</gene>
<dbReference type="InterPro" id="IPR036191">
    <property type="entry name" value="RRF_sf"/>
</dbReference>
<dbReference type="GO" id="GO:0005737">
    <property type="term" value="C:cytoplasm"/>
    <property type="evidence" value="ECO:0007669"/>
    <property type="project" value="UniProtKB-SubCell"/>
</dbReference>
<proteinExistence type="inferred from homology"/>
<dbReference type="GO" id="GO:0006412">
    <property type="term" value="P:translation"/>
    <property type="evidence" value="ECO:0007669"/>
    <property type="project" value="UniProtKB-KW"/>
</dbReference>
<keyword evidence="4" id="KW-0648">Protein biosynthesis</keyword>
<evidence type="ECO:0000256" key="3">
    <source>
        <dbReference type="ARBA" id="ARBA00022490"/>
    </source>
</evidence>
<protein>
    <recommendedName>
        <fullName evidence="6">Ribosome recycling factor domain-containing protein</fullName>
    </recommendedName>
</protein>
<dbReference type="AlphaFoldDB" id="A0A382YNI8"/>
<evidence type="ECO:0000256" key="5">
    <source>
        <dbReference type="SAM" id="MobiDB-lite"/>
    </source>
</evidence>
<dbReference type="NCBIfam" id="TIGR00496">
    <property type="entry name" value="frr"/>
    <property type="match status" value="1"/>
</dbReference>
<feature type="domain" description="Ribosome recycling factor" evidence="6">
    <location>
        <begin position="20"/>
        <end position="184"/>
    </location>
</feature>
<keyword evidence="3" id="KW-0963">Cytoplasm</keyword>
<dbReference type="PANTHER" id="PTHR20982">
    <property type="entry name" value="RIBOSOME RECYCLING FACTOR"/>
    <property type="match status" value="1"/>
</dbReference>